<dbReference type="Gene3D" id="3.30.360.10">
    <property type="entry name" value="Dihydrodipicolinate Reductase, domain 2"/>
    <property type="match status" value="1"/>
</dbReference>
<comment type="subcellular location">
    <subcellularLocation>
        <location evidence="4">Cytoplasm</location>
    </subcellularLocation>
</comment>
<comment type="similarity">
    <text evidence="4">Belongs to the NAGSA dehydrogenase family. Type 1 subfamily.</text>
</comment>
<accession>A0ABT5DQJ1</accession>
<dbReference type="InterPro" id="IPR023013">
    <property type="entry name" value="AGPR_AS"/>
</dbReference>
<dbReference type="SUPFAM" id="SSF51735">
    <property type="entry name" value="NAD(P)-binding Rossmann-fold domains"/>
    <property type="match status" value="1"/>
</dbReference>
<sequence>MTIIGGTGYGGAELIRLLRWHPGVDLVRVTSIDQVGEPLEAVHRNLPKTGLVFENIPAAEAARDVDVVFLALPHKVSATMAGELADVPARVIDLSGDFRLRNKDDYKTFYGDVHPHPEHLGTWAYGLPELHKAAIREARRVASPGCFATAIALGLLPLAHAGLLRGPIHTVAMTGSSGSGAYAQIGTHHPLRAGNLKTYKVLNHQHTPEIEQALRDAAGGHGEAFSLAFVPVSAPLVRGILATTIISVPGDLDVKALFGEYYRDAPFVRVLGSKVGAEVVAIKGSMYVDLSWTLGQVDPATGQRQLAVVTALDNLVKGGAGQAVQSMNLMLGLAETAGIDAPGLWP</sequence>
<reference evidence="7 8" key="1">
    <citation type="submission" date="2022-11" db="EMBL/GenBank/DDBJ databases">
        <title>Minimal conservation of predation-associated metabolite biosynthetic gene clusters underscores biosynthetic potential of Myxococcota including descriptions for ten novel species: Archangium lansinium sp. nov., Myxococcus landrumus sp. nov., Nannocystis bai.</title>
        <authorList>
            <person name="Ahearne A."/>
            <person name="Stevens C."/>
            <person name="Dowd S."/>
        </authorList>
    </citation>
    <scope>NUCLEOTIDE SEQUENCE [LARGE SCALE GENOMIC DNA]</scope>
    <source>
        <strain evidence="7 8">BB15-2</strain>
    </source>
</reference>
<keyword evidence="4" id="KW-0055">Arginine biosynthesis</keyword>
<evidence type="ECO:0000313" key="7">
    <source>
        <dbReference type="EMBL" id="MDC0715415.1"/>
    </source>
</evidence>
<organism evidence="7 8">
    <name type="scientific">Nannocystis bainbridge</name>
    <dbReference type="NCBI Taxonomy" id="2995303"/>
    <lineage>
        <taxon>Bacteria</taxon>
        <taxon>Pseudomonadati</taxon>
        <taxon>Myxococcota</taxon>
        <taxon>Polyangia</taxon>
        <taxon>Nannocystales</taxon>
        <taxon>Nannocystaceae</taxon>
        <taxon>Nannocystis</taxon>
    </lineage>
</organism>
<dbReference type="EMBL" id="JAQNDL010000001">
    <property type="protein sequence ID" value="MDC0715415.1"/>
    <property type="molecule type" value="Genomic_DNA"/>
</dbReference>
<protein>
    <recommendedName>
        <fullName evidence="4">N-acetyl-gamma-glutamyl-phosphate reductase</fullName>
        <shortName evidence="4">AGPR</shortName>
        <ecNumber evidence="4">1.2.1.38</ecNumber>
    </recommendedName>
    <alternativeName>
        <fullName evidence="4">N-acetyl-glutamate semialdehyde dehydrogenase</fullName>
        <shortName evidence="4">NAGSA dehydrogenase</shortName>
    </alternativeName>
</protein>
<evidence type="ECO:0000313" key="8">
    <source>
        <dbReference type="Proteomes" id="UP001221686"/>
    </source>
</evidence>
<dbReference type="PROSITE" id="PS01224">
    <property type="entry name" value="ARGC"/>
    <property type="match status" value="1"/>
</dbReference>
<evidence type="ECO:0000256" key="5">
    <source>
        <dbReference type="PROSITE-ProRule" id="PRU10010"/>
    </source>
</evidence>
<keyword evidence="8" id="KW-1185">Reference proteome</keyword>
<evidence type="ECO:0000256" key="3">
    <source>
        <dbReference type="ARBA" id="ARBA00023002"/>
    </source>
</evidence>
<dbReference type="SMART" id="SM00859">
    <property type="entry name" value="Semialdhyde_dh"/>
    <property type="match status" value="1"/>
</dbReference>
<feature type="active site" evidence="4 5">
    <location>
        <position position="146"/>
    </location>
</feature>
<dbReference type="HAMAP" id="MF_00150">
    <property type="entry name" value="ArgC_type1"/>
    <property type="match status" value="1"/>
</dbReference>
<name>A0ABT5DQJ1_9BACT</name>
<dbReference type="NCBIfam" id="TIGR01850">
    <property type="entry name" value="argC"/>
    <property type="match status" value="1"/>
</dbReference>
<dbReference type="CDD" id="cd17895">
    <property type="entry name" value="AGPR_1_N"/>
    <property type="match status" value="1"/>
</dbReference>
<evidence type="ECO:0000256" key="2">
    <source>
        <dbReference type="ARBA" id="ARBA00022857"/>
    </source>
</evidence>
<dbReference type="InterPro" id="IPR036291">
    <property type="entry name" value="NAD(P)-bd_dom_sf"/>
</dbReference>
<feature type="domain" description="Semialdehyde dehydrogenase NAD-binding" evidence="6">
    <location>
        <begin position="3"/>
        <end position="138"/>
    </location>
</feature>
<proteinExistence type="inferred from homology"/>
<gene>
    <name evidence="4 7" type="primary">argC</name>
    <name evidence="7" type="ORF">POL25_00840</name>
</gene>
<dbReference type="InterPro" id="IPR000706">
    <property type="entry name" value="AGPR_type-1"/>
</dbReference>
<keyword evidence="2 4" id="KW-0521">NADP</keyword>
<dbReference type="InterPro" id="IPR000534">
    <property type="entry name" value="Semialdehyde_DH_NAD-bd"/>
</dbReference>
<dbReference type="PANTHER" id="PTHR32338:SF11">
    <property type="entry name" value="[LYSW]-L-2-AMINOADIPATE_[LYSW]-L-GLUTAMATE PHOSPHATE REDUCTASE-RELATED"/>
    <property type="match status" value="1"/>
</dbReference>
<evidence type="ECO:0000259" key="6">
    <source>
        <dbReference type="SMART" id="SM00859"/>
    </source>
</evidence>
<dbReference type="CDD" id="cd23934">
    <property type="entry name" value="AGPR_1_C"/>
    <property type="match status" value="1"/>
</dbReference>
<evidence type="ECO:0000256" key="1">
    <source>
        <dbReference type="ARBA" id="ARBA00022605"/>
    </source>
</evidence>
<comment type="function">
    <text evidence="4">Catalyzes the NADPH-dependent reduction of N-acetyl-5-glutamyl phosphate to yield N-acetyl-L-glutamate 5-semialdehyde.</text>
</comment>
<dbReference type="Pfam" id="PF01118">
    <property type="entry name" value="Semialdhyde_dh"/>
    <property type="match status" value="1"/>
</dbReference>
<keyword evidence="1 4" id="KW-0028">Amino-acid biosynthesis</keyword>
<dbReference type="SUPFAM" id="SSF55347">
    <property type="entry name" value="Glyceraldehyde-3-phosphate dehydrogenase-like, C-terminal domain"/>
    <property type="match status" value="1"/>
</dbReference>
<keyword evidence="4" id="KW-0963">Cytoplasm</keyword>
<keyword evidence="3 4" id="KW-0560">Oxidoreductase</keyword>
<dbReference type="GO" id="GO:0003942">
    <property type="term" value="F:N-acetyl-gamma-glutamyl-phosphate reductase activity"/>
    <property type="evidence" value="ECO:0007669"/>
    <property type="project" value="UniProtKB-EC"/>
</dbReference>
<comment type="caution">
    <text evidence="7">The sequence shown here is derived from an EMBL/GenBank/DDBJ whole genome shotgun (WGS) entry which is preliminary data.</text>
</comment>
<comment type="catalytic activity">
    <reaction evidence="4">
        <text>N-acetyl-L-glutamate 5-semialdehyde + phosphate + NADP(+) = N-acetyl-L-glutamyl 5-phosphate + NADPH + H(+)</text>
        <dbReference type="Rhea" id="RHEA:21588"/>
        <dbReference type="ChEBI" id="CHEBI:15378"/>
        <dbReference type="ChEBI" id="CHEBI:29123"/>
        <dbReference type="ChEBI" id="CHEBI:43474"/>
        <dbReference type="ChEBI" id="CHEBI:57783"/>
        <dbReference type="ChEBI" id="CHEBI:57936"/>
        <dbReference type="ChEBI" id="CHEBI:58349"/>
        <dbReference type="EC" id="1.2.1.38"/>
    </reaction>
</comment>
<dbReference type="InterPro" id="IPR050085">
    <property type="entry name" value="AGPR"/>
</dbReference>
<dbReference type="Gene3D" id="3.40.50.720">
    <property type="entry name" value="NAD(P)-binding Rossmann-like Domain"/>
    <property type="match status" value="1"/>
</dbReference>
<dbReference type="PANTHER" id="PTHR32338">
    <property type="entry name" value="N-ACETYL-GAMMA-GLUTAMYL-PHOSPHATE REDUCTASE, CHLOROPLASTIC-RELATED-RELATED"/>
    <property type="match status" value="1"/>
</dbReference>
<dbReference type="EC" id="1.2.1.38" evidence="4"/>
<evidence type="ECO:0000256" key="4">
    <source>
        <dbReference type="HAMAP-Rule" id="MF_00150"/>
    </source>
</evidence>
<dbReference type="Pfam" id="PF22698">
    <property type="entry name" value="Semialdhyde_dhC_1"/>
    <property type="match status" value="1"/>
</dbReference>
<dbReference type="InterPro" id="IPR058924">
    <property type="entry name" value="AGPR_dimerisation_dom"/>
</dbReference>
<dbReference type="RefSeq" id="WP_272083749.1">
    <property type="nucleotide sequence ID" value="NZ_JAQNDL010000001.1"/>
</dbReference>
<comment type="pathway">
    <text evidence="4">Amino-acid biosynthesis; L-arginine biosynthesis; N(2)-acetyl-L-ornithine from L-glutamate: step 3/4.</text>
</comment>
<dbReference type="Proteomes" id="UP001221686">
    <property type="component" value="Unassembled WGS sequence"/>
</dbReference>